<keyword evidence="3" id="KW-1185">Reference proteome</keyword>
<feature type="transmembrane region" description="Helical" evidence="1">
    <location>
        <begin position="21"/>
        <end position="44"/>
    </location>
</feature>
<protein>
    <submittedName>
        <fullName evidence="2">Uncharacterized protein</fullName>
    </submittedName>
</protein>
<evidence type="ECO:0000256" key="1">
    <source>
        <dbReference type="SAM" id="Phobius"/>
    </source>
</evidence>
<feature type="transmembrane region" description="Helical" evidence="1">
    <location>
        <begin position="85"/>
        <end position="108"/>
    </location>
</feature>
<feature type="transmembrane region" description="Helical" evidence="1">
    <location>
        <begin position="120"/>
        <end position="142"/>
    </location>
</feature>
<sequence length="148" mass="16482">MSDYLNYLEESTNTVRSRNKLSAIILIVVYLGIWTLSLLSFWMFDSGSDALGYSIMYLWILMPVTTFIVSLIIGINNYWGHKKWFIAAGFGVMYMLAEYGTFSAANMISFSKLNVPEFVMIPIGAGISLLGMGLGAGVKYLASQVKMK</sequence>
<gene>
    <name evidence="2" type="ORF">FNY66_09925</name>
</gene>
<name>A0A5M9HZS9_9FIRM</name>
<evidence type="ECO:0000313" key="2">
    <source>
        <dbReference type="EMBL" id="KAA8501056.1"/>
    </source>
</evidence>
<dbReference type="AlphaFoldDB" id="A0A5M9HZS9"/>
<organism evidence="2 3">
    <name type="scientific">Mediterraneibacter catenae</name>
    <dbReference type="NCBI Taxonomy" id="2594882"/>
    <lineage>
        <taxon>Bacteria</taxon>
        <taxon>Bacillati</taxon>
        <taxon>Bacillota</taxon>
        <taxon>Clostridia</taxon>
        <taxon>Lachnospirales</taxon>
        <taxon>Lachnospiraceae</taxon>
        <taxon>Mediterraneibacter</taxon>
    </lineage>
</organism>
<evidence type="ECO:0000313" key="3">
    <source>
        <dbReference type="Proteomes" id="UP000322025"/>
    </source>
</evidence>
<feature type="transmembrane region" description="Helical" evidence="1">
    <location>
        <begin position="50"/>
        <end position="73"/>
    </location>
</feature>
<dbReference type="OrthoDB" id="9801008at2"/>
<accession>A0A5M9HZS9</accession>
<reference evidence="2" key="1">
    <citation type="submission" date="2019-07" db="EMBL/GenBank/DDBJ databases">
        <authorList>
            <person name="Wongkuna S."/>
            <person name="Scaria J."/>
        </authorList>
    </citation>
    <scope>NUCLEOTIDE SEQUENCE [LARGE SCALE GENOMIC DNA]</scope>
    <source>
        <strain evidence="2">SW178</strain>
    </source>
</reference>
<comment type="caution">
    <text evidence="2">The sequence shown here is derived from an EMBL/GenBank/DDBJ whole genome shotgun (WGS) entry which is preliminary data.</text>
</comment>
<dbReference type="Proteomes" id="UP000322025">
    <property type="component" value="Unassembled WGS sequence"/>
</dbReference>
<dbReference type="EMBL" id="VMSO01000012">
    <property type="protein sequence ID" value="KAA8501056.1"/>
    <property type="molecule type" value="Genomic_DNA"/>
</dbReference>
<keyword evidence="1" id="KW-0472">Membrane</keyword>
<keyword evidence="1" id="KW-0812">Transmembrane</keyword>
<proteinExistence type="predicted"/>
<keyword evidence="1" id="KW-1133">Transmembrane helix</keyword>